<feature type="region of interest" description="Disordered" evidence="1">
    <location>
        <begin position="1"/>
        <end position="79"/>
    </location>
</feature>
<feature type="domain" description="Fe2OG dioxygenase" evidence="2">
    <location>
        <begin position="180"/>
        <end position="287"/>
    </location>
</feature>
<name>A0A4Y7QD12_9AGAM</name>
<evidence type="ECO:0000313" key="4">
    <source>
        <dbReference type="Proteomes" id="UP000294933"/>
    </source>
</evidence>
<reference evidence="3 4" key="1">
    <citation type="submission" date="2018-06" db="EMBL/GenBank/DDBJ databases">
        <title>A transcriptomic atlas of mushroom development highlights an independent origin of complex multicellularity.</title>
        <authorList>
            <consortium name="DOE Joint Genome Institute"/>
            <person name="Krizsan K."/>
            <person name="Almasi E."/>
            <person name="Merenyi Z."/>
            <person name="Sahu N."/>
            <person name="Viragh M."/>
            <person name="Koszo T."/>
            <person name="Mondo S."/>
            <person name="Kiss B."/>
            <person name="Balint B."/>
            <person name="Kues U."/>
            <person name="Barry K."/>
            <person name="Hegedus J.C."/>
            <person name="Henrissat B."/>
            <person name="Johnson J."/>
            <person name="Lipzen A."/>
            <person name="Ohm R."/>
            <person name="Nagy I."/>
            <person name="Pangilinan J."/>
            <person name="Yan J."/>
            <person name="Xiong Y."/>
            <person name="Grigoriev I.V."/>
            <person name="Hibbett D.S."/>
            <person name="Nagy L.G."/>
        </authorList>
    </citation>
    <scope>NUCLEOTIDE SEQUENCE [LARGE SCALE GENOMIC DNA]</scope>
    <source>
        <strain evidence="3 4">SZMC22713</strain>
    </source>
</reference>
<dbReference type="InterPro" id="IPR005123">
    <property type="entry name" value="Oxoglu/Fe-dep_dioxygenase_dom"/>
</dbReference>
<dbReference type="Gene3D" id="2.60.120.620">
    <property type="entry name" value="q2cbj1_9rhob like domain"/>
    <property type="match status" value="1"/>
</dbReference>
<dbReference type="Pfam" id="PF13640">
    <property type="entry name" value="2OG-FeII_Oxy_3"/>
    <property type="match status" value="1"/>
</dbReference>
<proteinExistence type="predicted"/>
<dbReference type="PROSITE" id="PS51471">
    <property type="entry name" value="FE2OG_OXY"/>
    <property type="match status" value="1"/>
</dbReference>
<dbReference type="Proteomes" id="UP000294933">
    <property type="component" value="Unassembled WGS sequence"/>
</dbReference>
<dbReference type="InterPro" id="IPR044862">
    <property type="entry name" value="Pro_4_hyd_alph_FE2OG_OXY"/>
</dbReference>
<evidence type="ECO:0000313" key="3">
    <source>
        <dbReference type="EMBL" id="TDL25474.1"/>
    </source>
</evidence>
<accession>A0A4Y7QD12</accession>
<dbReference type="PANTHER" id="PTHR33099:SF7">
    <property type="entry name" value="MYND-TYPE DOMAIN-CONTAINING PROTEIN"/>
    <property type="match status" value="1"/>
</dbReference>
<dbReference type="PANTHER" id="PTHR33099">
    <property type="entry name" value="FE2OG DIOXYGENASE DOMAIN-CONTAINING PROTEIN"/>
    <property type="match status" value="1"/>
</dbReference>
<dbReference type="AlphaFoldDB" id="A0A4Y7QD12"/>
<dbReference type="OrthoDB" id="124582at2759"/>
<dbReference type="VEuPathDB" id="FungiDB:BD410DRAFT_800891"/>
<gene>
    <name evidence="3" type="ORF">BD410DRAFT_800891</name>
</gene>
<protein>
    <recommendedName>
        <fullName evidence="2">Fe2OG dioxygenase domain-containing protein</fullName>
    </recommendedName>
</protein>
<feature type="compositionally biased region" description="Acidic residues" evidence="1">
    <location>
        <begin position="51"/>
        <end position="76"/>
    </location>
</feature>
<evidence type="ECO:0000256" key="1">
    <source>
        <dbReference type="SAM" id="MobiDB-lite"/>
    </source>
</evidence>
<evidence type="ECO:0000259" key="2">
    <source>
        <dbReference type="PROSITE" id="PS51471"/>
    </source>
</evidence>
<organism evidence="3 4">
    <name type="scientific">Rickenella mellea</name>
    <dbReference type="NCBI Taxonomy" id="50990"/>
    <lineage>
        <taxon>Eukaryota</taxon>
        <taxon>Fungi</taxon>
        <taxon>Dikarya</taxon>
        <taxon>Basidiomycota</taxon>
        <taxon>Agaricomycotina</taxon>
        <taxon>Agaricomycetes</taxon>
        <taxon>Hymenochaetales</taxon>
        <taxon>Rickenellaceae</taxon>
        <taxon>Rickenella</taxon>
    </lineage>
</organism>
<dbReference type="EMBL" id="ML170163">
    <property type="protein sequence ID" value="TDL25474.1"/>
    <property type="molecule type" value="Genomic_DNA"/>
</dbReference>
<sequence>MQPHQRFRNTGADATLTRPTHATKSLPDPVTHQGSQGDPATAVGYDKAQHDDDDENDVDDDDDEDNSEDENEEFPLDEPIKDALTSALDDSFNFSGTYALMKNYPLAPNPGLVVENIDPIGLPLAPSEAVRLRAVCKRAPFGKGERTIVDTDVRDTWELDPSQFKFANPAWDQWLRDIPPSSPPRAELYKLLLYEVGSHFLPHQDTEKVPGMFATVIVVLPSEFAGGQVHVTHGSQGKVFDAAIGSAFSTTVLSWYTDVMHEVKPITGGHRLALSYNIIHTATSIRPSLPEADGPIQELRRLKGTDAAKATHLRDICDELGFRVYLGSLQYRVSGQAENDCGYDYYSRRKRNRYAYDDYDDEQDIDDIDMGEILETSCTVQLIAGPGGQLVGSEQSLNMEEELMAPEDVFEDMVPDDKEYEGYQGNYGGTLDHFYRRTVLLIFPDSQHVSVVKSLGGTAAAVASLRASSSLLATKEEQGLAEIALQAKSKSAGRAVADAALRWKDPYLFLRASNSCNAGSDIKVLGSSRIEQAYDVFGFKFIGSLISNILTHSASNHARLGLIDALVGHASRADDTLPDEWFDTQRAKVLSTLKKPDIDDIQPLALSIWTYFGTPFLRETVLPQLTAYSCSADWWKTFMSALHSARANQSLDWVEPLLSSAKFKHHLYALTNNSARFMFIDDIEKSAPPNSPVSEWCLKHRGRLLPKLRVIPFLAEFWGPFLVAVIRPGNGMDCLYEGCSQDVLSALKDPLEIALEHSTTNQQRFSLLGCIEKATAGQLHFQNYIAERRKWALHHLLPPQTCADEITRIVTAVQGDASYEPILLARLSSFLCPLPFWTALIKAFHPHASHSCPRLSDSLQRLLQQFVQLAITQADIAPAPKSTTTSTHQSYHGTRTAAPPTPPVFITIRSLLALCVETHNAPSARLVFEKVFIQTTKQSHIVHTLVPITQHVNNFMDIHKLAHDMAPFDEFYRRTIGSYINLVLGPKPQSTPSEWKGGRSPCSCTDCHDVNRLVAKNHNEFTWRAAQYRRSHVEEKLRGQPGLTMSTVRHGSPHGLQVTKSASYTALAIWQSRSKTGGQLLRSIGNNDVLRSIWSSQPGGIEAISQQLVGNAAAPVAAASSSGSRVCHSGQPAAQTATRLSNVLAPLPIQRAEVPPAVVPQKRKAATQIAFIDLTD</sequence>
<keyword evidence="4" id="KW-1185">Reference proteome</keyword>